<feature type="domain" description="Beta-lactamase-related" evidence="3">
    <location>
        <begin position="20"/>
        <end position="321"/>
    </location>
</feature>
<evidence type="ECO:0000256" key="2">
    <source>
        <dbReference type="ARBA" id="ARBA00023136"/>
    </source>
</evidence>
<dbReference type="InterPro" id="IPR001466">
    <property type="entry name" value="Beta-lactam-related"/>
</dbReference>
<accession>A0A1X7HRU3</accession>
<dbReference type="PANTHER" id="PTHR46825">
    <property type="entry name" value="D-ALANYL-D-ALANINE-CARBOXYPEPTIDASE/ENDOPEPTIDASE AMPH"/>
    <property type="match status" value="1"/>
</dbReference>
<proteinExistence type="predicted"/>
<dbReference type="EMBL" id="LT840184">
    <property type="protein sequence ID" value="SMF91641.1"/>
    <property type="molecule type" value="Genomic_DNA"/>
</dbReference>
<dbReference type="InterPro" id="IPR012338">
    <property type="entry name" value="Beta-lactam/transpept-like"/>
</dbReference>
<keyword evidence="5" id="KW-1185">Reference proteome</keyword>
<sequence length="346" mass="39087">MTNRLMSRIENVQKNNSFSGTILVKHKNDALVHAGYGHANRAEQLNNHTGTRYGIASGCKIFTATAICQLVEEGKLSLATRLSECLDVEFPHFNENITIHHLLTHTSGVPDYFDEEVMDDFEELWIERPMYHMRRLHDFLPLFQDGHMKFAPGERFHYNNAGFILLGLIIENVSGLKFTDYVQSHIFDKAGMTDSGYFALDALPGNTATGYVDLEDGTWKTNMYSLPVQGGSDGGAFVTAEDMLRFWDALMNRKLLGETLTTKLLTPHAESEDGDFYGYGVWIGKKDESVFKYHVMGYDPGVCFHSAYYPASDIKLAVCANISMGAFDMMREIEDELLNYRSYCNP</sequence>
<gene>
    <name evidence="4" type="ORF">SAMN05661091_5521</name>
</gene>
<name>A0A1X7HRU3_9BACL</name>
<dbReference type="STRING" id="1313296.SAMN05661091_5521"/>
<dbReference type="Gene3D" id="3.40.710.10">
    <property type="entry name" value="DD-peptidase/beta-lactamase superfamily"/>
    <property type="match status" value="1"/>
</dbReference>
<dbReference type="SUPFAM" id="SSF56601">
    <property type="entry name" value="beta-lactamase/transpeptidase-like"/>
    <property type="match status" value="1"/>
</dbReference>
<dbReference type="GO" id="GO:0016020">
    <property type="term" value="C:membrane"/>
    <property type="evidence" value="ECO:0007669"/>
    <property type="project" value="UniProtKB-SubCell"/>
</dbReference>
<dbReference type="PANTHER" id="PTHR46825:SF11">
    <property type="entry name" value="PENICILLIN-BINDING PROTEIN 4"/>
    <property type="match status" value="1"/>
</dbReference>
<evidence type="ECO:0000256" key="1">
    <source>
        <dbReference type="ARBA" id="ARBA00004370"/>
    </source>
</evidence>
<evidence type="ECO:0000313" key="5">
    <source>
        <dbReference type="Proteomes" id="UP000192940"/>
    </source>
</evidence>
<reference evidence="4 5" key="1">
    <citation type="submission" date="2017-04" db="EMBL/GenBank/DDBJ databases">
        <authorList>
            <person name="Afonso C.L."/>
            <person name="Miller P.J."/>
            <person name="Scott M.A."/>
            <person name="Spackman E."/>
            <person name="Goraichik I."/>
            <person name="Dimitrov K.M."/>
            <person name="Suarez D.L."/>
            <person name="Swayne D.E."/>
        </authorList>
    </citation>
    <scope>NUCLEOTIDE SEQUENCE [LARGE SCALE GENOMIC DNA]</scope>
    <source>
        <strain evidence="4 5">N3/975</strain>
    </source>
</reference>
<keyword evidence="2" id="KW-0472">Membrane</keyword>
<protein>
    <submittedName>
        <fullName evidence="4">CubicO group peptidase, beta-lactamase class C family</fullName>
    </submittedName>
</protein>
<dbReference type="InterPro" id="IPR050491">
    <property type="entry name" value="AmpC-like"/>
</dbReference>
<dbReference type="RefSeq" id="WP_208916116.1">
    <property type="nucleotide sequence ID" value="NZ_LT840184.1"/>
</dbReference>
<evidence type="ECO:0000259" key="3">
    <source>
        <dbReference type="Pfam" id="PF00144"/>
    </source>
</evidence>
<dbReference type="Proteomes" id="UP000192940">
    <property type="component" value="Chromosome I"/>
</dbReference>
<evidence type="ECO:0000313" key="4">
    <source>
        <dbReference type="EMBL" id="SMF91641.1"/>
    </source>
</evidence>
<dbReference type="Pfam" id="PF00144">
    <property type="entry name" value="Beta-lactamase"/>
    <property type="match status" value="1"/>
</dbReference>
<comment type="subcellular location">
    <subcellularLocation>
        <location evidence="1">Membrane</location>
    </subcellularLocation>
</comment>
<dbReference type="AlphaFoldDB" id="A0A1X7HRU3"/>
<organism evidence="4 5">
    <name type="scientific">Paenibacillus uliginis N3/975</name>
    <dbReference type="NCBI Taxonomy" id="1313296"/>
    <lineage>
        <taxon>Bacteria</taxon>
        <taxon>Bacillati</taxon>
        <taxon>Bacillota</taxon>
        <taxon>Bacilli</taxon>
        <taxon>Bacillales</taxon>
        <taxon>Paenibacillaceae</taxon>
        <taxon>Paenibacillus</taxon>
    </lineage>
</organism>